<dbReference type="Proteomes" id="UP000866740">
    <property type="component" value="Unassembled WGS sequence"/>
</dbReference>
<reference evidence="1" key="1">
    <citation type="submission" date="2016-09" db="EMBL/GenBank/DDBJ databases">
        <title>Whole genome sequencing of Salmonella enterica.</title>
        <authorList>
            <person name="Bell R."/>
        </authorList>
    </citation>
    <scope>NUCLEOTIDE SEQUENCE [LARGE SCALE GENOMIC DNA]</scope>
    <source>
        <strain evidence="1">CFSAN044929</strain>
    </source>
</reference>
<proteinExistence type="predicted"/>
<evidence type="ECO:0000313" key="1">
    <source>
        <dbReference type="EMBL" id="OHJ46084.1"/>
    </source>
</evidence>
<dbReference type="EMBL" id="MLTE01000025">
    <property type="protein sequence ID" value="OHJ46084.1"/>
    <property type="molecule type" value="Genomic_DNA"/>
</dbReference>
<name>A0A3F3IS24_SALER</name>
<sequence length="75" mass="8339">MAEEQRLMHILAQRTQRGLKSGSDGFTTTTMLAFDIGLNTRTLRRVLDAAVCAGAAERRDNGPGKPFSYRIRVRS</sequence>
<protein>
    <submittedName>
        <fullName evidence="1">Uncharacterized protein</fullName>
    </submittedName>
</protein>
<organism evidence="1">
    <name type="scientific">Salmonella enterica</name>
    <name type="common">Salmonella choleraesuis</name>
    <dbReference type="NCBI Taxonomy" id="28901"/>
    <lineage>
        <taxon>Bacteria</taxon>
        <taxon>Pseudomonadati</taxon>
        <taxon>Pseudomonadota</taxon>
        <taxon>Gammaproteobacteria</taxon>
        <taxon>Enterobacterales</taxon>
        <taxon>Enterobacteriaceae</taxon>
        <taxon>Salmonella</taxon>
    </lineage>
</organism>
<dbReference type="AlphaFoldDB" id="A0A3F3IS24"/>
<accession>A0A3F3IS24</accession>
<comment type="caution">
    <text evidence="1">The sequence shown here is derived from an EMBL/GenBank/DDBJ whole genome shotgun (WGS) entry which is preliminary data.</text>
</comment>
<gene>
    <name evidence="1" type="ORF">A7S51_24225</name>
</gene>